<dbReference type="AlphaFoldDB" id="F0RP92"/>
<reference evidence="3" key="1">
    <citation type="submission" date="2011-02" db="EMBL/GenBank/DDBJ databases">
        <title>The complete sequence of chromosome of Deinococcus proteolyticus DSM 20540.</title>
        <authorList>
            <consortium name="US DOE Joint Genome Institute (JGI-PGF)"/>
            <person name="Lucas S."/>
            <person name="Copeland A."/>
            <person name="Lapidus A."/>
            <person name="Bruce D."/>
            <person name="Goodwin L."/>
            <person name="Pitluck S."/>
            <person name="Kyrpides N."/>
            <person name="Mavromatis K."/>
            <person name="Pagani I."/>
            <person name="Ivanova N."/>
            <person name="Ovchinnikova G."/>
            <person name="Zeytun A."/>
            <person name="Detter J.C."/>
            <person name="Han C."/>
            <person name="Land M."/>
            <person name="Hauser L."/>
            <person name="Markowitz V."/>
            <person name="Cheng J.-F."/>
            <person name="Hugenholtz P."/>
            <person name="Woyke T."/>
            <person name="Wu D."/>
            <person name="Pukall R."/>
            <person name="Steenblock K."/>
            <person name="Brambilla E."/>
            <person name="Klenk H.-P."/>
            <person name="Eisen J.A."/>
        </authorList>
    </citation>
    <scope>NUCLEOTIDE SEQUENCE [LARGE SCALE GENOMIC DNA]</scope>
    <source>
        <strain evidence="3">ATCC 35074 / DSM 20540 / JCM 6276 / NBRC 101906 / NCIMB 13154 / VKM Ac-1939 / CCM 2703 / MRP</strain>
    </source>
</reference>
<evidence type="ECO:0000313" key="2">
    <source>
        <dbReference type="EMBL" id="ADY26435.1"/>
    </source>
</evidence>
<dbReference type="OrthoDB" id="63565at2"/>
<keyword evidence="1" id="KW-0732">Signal</keyword>
<dbReference type="RefSeq" id="WP_013615044.1">
    <property type="nucleotide sequence ID" value="NC_015161.1"/>
</dbReference>
<feature type="signal peptide" evidence="1">
    <location>
        <begin position="1"/>
        <end position="22"/>
    </location>
</feature>
<evidence type="ECO:0000313" key="3">
    <source>
        <dbReference type="Proteomes" id="UP000007718"/>
    </source>
</evidence>
<reference evidence="2 3" key="2">
    <citation type="journal article" date="2012" name="Stand. Genomic Sci.">
        <title>Complete genome sequence of the orange-red pigmented, radioresistant Deinococcus proteolyticus type strain (MRP(T)).</title>
        <authorList>
            <person name="Copeland A."/>
            <person name="Zeytun A."/>
            <person name="Yassawong M."/>
            <person name="Nolan M."/>
            <person name="Lucas S."/>
            <person name="Hammon N."/>
            <person name="Deshpande S."/>
            <person name="Cheng J.F."/>
            <person name="Han C."/>
            <person name="Tapia R."/>
            <person name="Goodwin L.A."/>
            <person name="Pitluck S."/>
            <person name="Mavromatis K."/>
            <person name="Liolios K."/>
            <person name="Pagani I."/>
            <person name="Ivanova N."/>
            <person name="Mikhailova N."/>
            <person name="Pati A."/>
            <person name="Chen A."/>
            <person name="Palaniappan K."/>
            <person name="Land M."/>
            <person name="Hauser L."/>
            <person name="Jeffries C.D."/>
            <person name="Brambilla E.M."/>
            <person name="Rohde M."/>
            <person name="Sikorski J."/>
            <person name="Pukall R."/>
            <person name="Goker M."/>
            <person name="Detter J.C."/>
            <person name="Woyke T."/>
            <person name="Bristow J."/>
            <person name="Eisen J.A."/>
            <person name="Markowitz V."/>
            <person name="Hugenholtz P."/>
            <person name="Kyrpides N.C."/>
            <person name="Klenk H.P."/>
            <person name="Lapidus A."/>
        </authorList>
    </citation>
    <scope>NUCLEOTIDE SEQUENCE [LARGE SCALE GENOMIC DNA]</scope>
    <source>
        <strain evidence="3">ATCC 35074 / DSM 20540 / JCM 6276 / NBRC 101906 / NCIMB 13154 / VKM Ac-1939 / CCM 2703 / MRP</strain>
    </source>
</reference>
<feature type="chain" id="PRO_5003259641" description="Tetratricopeptide repeat protein" evidence="1">
    <location>
        <begin position="23"/>
        <end position="235"/>
    </location>
</feature>
<accession>F0RP92</accession>
<dbReference type="KEGG" id="dpt:Deipr_1286"/>
<dbReference type="Proteomes" id="UP000007718">
    <property type="component" value="Chromosome"/>
</dbReference>
<protein>
    <recommendedName>
        <fullName evidence="4">Tetratricopeptide repeat protein</fullName>
    </recommendedName>
</protein>
<evidence type="ECO:0008006" key="4">
    <source>
        <dbReference type="Google" id="ProtNLM"/>
    </source>
</evidence>
<sequence>MHKTLMASLTLGAALTLGTAGAQSLSAAQSKLNAGDWQGAAKAAAALNTSDGYALAAEATTLGAGLTGGGKAMYTQAQAYAQKAIGLNKNNAEAYFELARAQGRLAQTAGIMQSLSLAGSMKSNLQKAISLKPNMASAYVALGLWHAELYAKGTAARAATGAKADQVVPNFNKAVSLEPNRIIHRLEYARALMLLGGGNKAQAAAQLNKAVSLPATTFWDKRDKQAAQQLLAKLK</sequence>
<dbReference type="STRING" id="693977.Deipr_1286"/>
<dbReference type="Gene3D" id="1.25.40.10">
    <property type="entry name" value="Tetratricopeptide repeat domain"/>
    <property type="match status" value="1"/>
</dbReference>
<keyword evidence="3" id="KW-1185">Reference proteome</keyword>
<gene>
    <name evidence="2" type="ordered locus">Deipr_1286</name>
</gene>
<dbReference type="EMBL" id="CP002536">
    <property type="protein sequence ID" value="ADY26435.1"/>
    <property type="molecule type" value="Genomic_DNA"/>
</dbReference>
<dbReference type="HOGENOM" id="CLU_056126_0_0_0"/>
<evidence type="ECO:0000256" key="1">
    <source>
        <dbReference type="SAM" id="SignalP"/>
    </source>
</evidence>
<dbReference type="InterPro" id="IPR011990">
    <property type="entry name" value="TPR-like_helical_dom_sf"/>
</dbReference>
<organism evidence="2 3">
    <name type="scientific">Deinococcus proteolyticus (strain ATCC 35074 / DSM 20540 / JCM 6276 / NBRC 101906 / NCIMB 13154 / VKM Ac-1939 / CCM 2703 / MRP)</name>
    <dbReference type="NCBI Taxonomy" id="693977"/>
    <lineage>
        <taxon>Bacteria</taxon>
        <taxon>Thermotogati</taxon>
        <taxon>Deinococcota</taxon>
        <taxon>Deinococci</taxon>
        <taxon>Deinococcales</taxon>
        <taxon>Deinococcaceae</taxon>
        <taxon>Deinococcus</taxon>
    </lineage>
</organism>
<name>F0RP92_DEIPM</name>
<dbReference type="SUPFAM" id="SSF48452">
    <property type="entry name" value="TPR-like"/>
    <property type="match status" value="1"/>
</dbReference>
<proteinExistence type="predicted"/>
<dbReference type="eggNOG" id="COG0457">
    <property type="taxonomic scope" value="Bacteria"/>
</dbReference>